<dbReference type="AlphaFoldDB" id="I0WFH8"/>
<comment type="caution">
    <text evidence="2">The sequence shown here is derived from an EMBL/GenBank/DDBJ whole genome shotgun (WGS) entry which is preliminary data.</text>
</comment>
<sequence length="78" mass="8758">MKPKNKALLYNFIAFTVLFVIFRLLTVWVFPGINSLIHSLIAAVITTVIGPKFAAVKTDRGEKVFMKSIFSKEVKEIG</sequence>
<keyword evidence="1" id="KW-1133">Transmembrane helix</keyword>
<evidence type="ECO:0000313" key="2">
    <source>
        <dbReference type="EMBL" id="EID75144.1"/>
    </source>
</evidence>
<dbReference type="EMBL" id="AJJU01000007">
    <property type="protein sequence ID" value="EID75144.1"/>
    <property type="molecule type" value="Genomic_DNA"/>
</dbReference>
<keyword evidence="3" id="KW-1185">Reference proteome</keyword>
<dbReference type="RefSeq" id="WP_008239015.1">
    <property type="nucleotide sequence ID" value="NZ_AJJU01000007.1"/>
</dbReference>
<organism evidence="2 3">
    <name type="scientific">Imtechella halotolerans K1</name>
    <dbReference type="NCBI Taxonomy" id="946077"/>
    <lineage>
        <taxon>Bacteria</taxon>
        <taxon>Pseudomonadati</taxon>
        <taxon>Bacteroidota</taxon>
        <taxon>Flavobacteriia</taxon>
        <taxon>Flavobacteriales</taxon>
        <taxon>Flavobacteriaceae</taxon>
        <taxon>Imtechella</taxon>
    </lineage>
</organism>
<reference evidence="2 3" key="1">
    <citation type="journal article" date="2012" name="J. Bacteriol.">
        <title>Genome Sequence of the Halotolerant Bacterium Imtechella halotolerans K1T.</title>
        <authorList>
            <person name="Kumar S."/>
            <person name="Vikram S."/>
            <person name="Subramanian S."/>
            <person name="Raghava G.P."/>
            <person name="Pinnaka A.K."/>
        </authorList>
    </citation>
    <scope>NUCLEOTIDE SEQUENCE [LARGE SCALE GENOMIC DNA]</scope>
    <source>
        <strain evidence="2 3">K1</strain>
    </source>
</reference>
<keyword evidence="1" id="KW-0812">Transmembrane</keyword>
<protein>
    <submittedName>
        <fullName evidence="2">Uncharacterized protein</fullName>
    </submittedName>
</protein>
<name>I0WFH8_9FLAO</name>
<feature type="transmembrane region" description="Helical" evidence="1">
    <location>
        <begin position="36"/>
        <end position="56"/>
    </location>
</feature>
<proteinExistence type="predicted"/>
<evidence type="ECO:0000313" key="3">
    <source>
        <dbReference type="Proteomes" id="UP000005938"/>
    </source>
</evidence>
<gene>
    <name evidence="2" type="ORF">W5A_07407</name>
</gene>
<accession>I0WFH8</accession>
<feature type="transmembrane region" description="Helical" evidence="1">
    <location>
        <begin position="7"/>
        <end position="30"/>
    </location>
</feature>
<evidence type="ECO:0000256" key="1">
    <source>
        <dbReference type="SAM" id="Phobius"/>
    </source>
</evidence>
<dbReference type="STRING" id="946077.W5A_07407"/>
<dbReference type="eggNOG" id="ENOG5033FDX">
    <property type="taxonomic scope" value="Bacteria"/>
</dbReference>
<keyword evidence="1" id="KW-0472">Membrane</keyword>
<dbReference type="Proteomes" id="UP000005938">
    <property type="component" value="Unassembled WGS sequence"/>
</dbReference>
<dbReference type="OrthoDB" id="1179771at2"/>